<evidence type="ECO:0000313" key="6">
    <source>
        <dbReference type="Proteomes" id="UP000319865"/>
    </source>
</evidence>
<feature type="region of interest" description="Disordered" evidence="1">
    <location>
        <begin position="574"/>
        <end position="594"/>
    </location>
</feature>
<dbReference type="GO" id="GO:0005524">
    <property type="term" value="F:ATP binding"/>
    <property type="evidence" value="ECO:0007669"/>
    <property type="project" value="InterPro"/>
</dbReference>
<dbReference type="Gene3D" id="1.10.1660.10">
    <property type="match status" value="1"/>
</dbReference>
<dbReference type="InterPro" id="IPR050742">
    <property type="entry name" value="Helicase_Restrict-Modif_Enz"/>
</dbReference>
<dbReference type="AlphaFoldDB" id="A0A543PJ99"/>
<dbReference type="NCBIfam" id="TIGR01764">
    <property type="entry name" value="excise"/>
    <property type="match status" value="1"/>
</dbReference>
<dbReference type="InterPro" id="IPR001650">
    <property type="entry name" value="Helicase_C-like"/>
</dbReference>
<dbReference type="InterPro" id="IPR000551">
    <property type="entry name" value="MerR-type_HTH_dom"/>
</dbReference>
<feature type="region of interest" description="Disordered" evidence="1">
    <location>
        <begin position="490"/>
        <end position="509"/>
    </location>
</feature>
<dbReference type="GO" id="GO:0016787">
    <property type="term" value="F:hydrolase activity"/>
    <property type="evidence" value="ECO:0007669"/>
    <property type="project" value="InterPro"/>
</dbReference>
<keyword evidence="6" id="KW-1185">Reference proteome</keyword>
<gene>
    <name evidence="5" type="ORF">FHU33_3624</name>
</gene>
<sequence>MQEDETEFMRVAAAAQYVGVSAQTLRRWDRDGRLPAVKRPGSSHRYFRRADLEEFRLEYRRAQDAAGKVSIFATANADIEANDLLREPQRQAHKAVREHFASSNEPGILQIPVGCGKTGIMSTLPFGIAEGRVLVITPNLTIRKGVQAALDVTSRECFWTKMRVLSDFTAGPWTAVLDGPAANVHDAIESDFVVTNVQQLASSADRWLPKFPPDFFDMILVDEGHHAPAESWQKVFRRFPEAKVVSLTATPFRADEKQMHGKLLYKFSFTKAMVNGYIKQIHSRNVAPAELYFTYSDDTSVKHTLEEVLELREEAWFRRGVALSPECNRHIVEASIQQCNAMRAATGVKHQVIAAACSVDHARQVAALYVECGYRAAEIHSDMDEDEQEAVLERLRTGALDCIVQVQMLGEGFDHPRLSVGAIFRPFRSLAPYIQFVGRVMRVIQESKPEHPDNQGHVVSHVGLNNDERWSEFRELDLDDQELIHGWVAGNEDDAEPAESTGEPQSRRFDQGMLVNSEILSNFIDQAYLDPTDDRVLEEMLAKEVAPGLKIGDFTTLEQLRTALLAKQAERPSDVPTAIPVSPQRRRQSARKRLNQRVGSVANRVLDGLNLPRQGRQLAKIVKGPMGPNTQIVTRLLNKAVSDEVGVDREQASADDLERAYTKLDAIADEVRDDIAAKL</sequence>
<protein>
    <submittedName>
        <fullName evidence="5">Excisionase family DNA binding protein</fullName>
    </submittedName>
</protein>
<evidence type="ECO:0000259" key="2">
    <source>
        <dbReference type="PROSITE" id="PS50937"/>
    </source>
</evidence>
<dbReference type="InterPro" id="IPR041657">
    <property type="entry name" value="HTH_17"/>
</dbReference>
<dbReference type="InterPro" id="IPR010093">
    <property type="entry name" value="SinI_DNA-bd"/>
</dbReference>
<dbReference type="PANTHER" id="PTHR47396:SF1">
    <property type="entry name" value="ATP-DEPENDENT HELICASE IRC3-RELATED"/>
    <property type="match status" value="1"/>
</dbReference>
<evidence type="ECO:0000256" key="1">
    <source>
        <dbReference type="SAM" id="MobiDB-lite"/>
    </source>
</evidence>
<feature type="domain" description="Helicase C-terminal" evidence="4">
    <location>
        <begin position="340"/>
        <end position="495"/>
    </location>
</feature>
<dbReference type="GO" id="GO:0006355">
    <property type="term" value="P:regulation of DNA-templated transcription"/>
    <property type="evidence" value="ECO:0007669"/>
    <property type="project" value="InterPro"/>
</dbReference>
<dbReference type="CDD" id="cd04762">
    <property type="entry name" value="HTH_MerR-trunc"/>
    <property type="match status" value="1"/>
</dbReference>
<dbReference type="GO" id="GO:0003677">
    <property type="term" value="F:DNA binding"/>
    <property type="evidence" value="ECO:0007669"/>
    <property type="project" value="InterPro"/>
</dbReference>
<dbReference type="SUPFAM" id="SSF46955">
    <property type="entry name" value="Putative DNA-binding domain"/>
    <property type="match status" value="1"/>
</dbReference>
<dbReference type="Pfam" id="PF12728">
    <property type="entry name" value="HTH_17"/>
    <property type="match status" value="1"/>
</dbReference>
<dbReference type="GO" id="GO:0005829">
    <property type="term" value="C:cytosol"/>
    <property type="evidence" value="ECO:0007669"/>
    <property type="project" value="TreeGrafter"/>
</dbReference>
<dbReference type="InterPro" id="IPR027417">
    <property type="entry name" value="P-loop_NTPase"/>
</dbReference>
<dbReference type="OrthoDB" id="9776021at2"/>
<dbReference type="PROSITE" id="PS51194">
    <property type="entry name" value="HELICASE_CTER"/>
    <property type="match status" value="1"/>
</dbReference>
<evidence type="ECO:0000259" key="4">
    <source>
        <dbReference type="PROSITE" id="PS51194"/>
    </source>
</evidence>
<dbReference type="PROSITE" id="PS51192">
    <property type="entry name" value="HELICASE_ATP_BIND_1"/>
    <property type="match status" value="1"/>
</dbReference>
<feature type="domain" description="HTH merR-type" evidence="2">
    <location>
        <begin position="8"/>
        <end position="53"/>
    </location>
</feature>
<dbReference type="Pfam" id="PF04851">
    <property type="entry name" value="ResIII"/>
    <property type="match status" value="1"/>
</dbReference>
<dbReference type="Gene3D" id="3.40.50.300">
    <property type="entry name" value="P-loop containing nucleotide triphosphate hydrolases"/>
    <property type="match status" value="2"/>
</dbReference>
<dbReference type="InterPro" id="IPR014001">
    <property type="entry name" value="Helicase_ATP-bd"/>
</dbReference>
<dbReference type="SMART" id="SM00487">
    <property type="entry name" value="DEXDc"/>
    <property type="match status" value="1"/>
</dbReference>
<dbReference type="InterPro" id="IPR009061">
    <property type="entry name" value="DNA-bd_dom_put_sf"/>
</dbReference>
<dbReference type="Pfam" id="PF00271">
    <property type="entry name" value="Helicase_C"/>
    <property type="match status" value="1"/>
</dbReference>
<accession>A0A543PJ99</accession>
<dbReference type="PROSITE" id="PS50937">
    <property type="entry name" value="HTH_MERR_2"/>
    <property type="match status" value="1"/>
</dbReference>
<dbReference type="SMART" id="SM00422">
    <property type="entry name" value="HTH_MERR"/>
    <property type="match status" value="1"/>
</dbReference>
<feature type="compositionally biased region" description="Basic residues" evidence="1">
    <location>
        <begin position="584"/>
        <end position="594"/>
    </location>
</feature>
<evidence type="ECO:0000259" key="3">
    <source>
        <dbReference type="PROSITE" id="PS51192"/>
    </source>
</evidence>
<dbReference type="EMBL" id="VFQE01000001">
    <property type="protein sequence ID" value="TQN44137.1"/>
    <property type="molecule type" value="Genomic_DNA"/>
</dbReference>
<dbReference type="PANTHER" id="PTHR47396">
    <property type="entry name" value="TYPE I RESTRICTION ENZYME ECOKI R PROTEIN"/>
    <property type="match status" value="1"/>
</dbReference>
<organism evidence="5 6">
    <name type="scientific">Blastococcus colisei</name>
    <dbReference type="NCBI Taxonomy" id="1564162"/>
    <lineage>
        <taxon>Bacteria</taxon>
        <taxon>Bacillati</taxon>
        <taxon>Actinomycetota</taxon>
        <taxon>Actinomycetes</taxon>
        <taxon>Geodermatophilales</taxon>
        <taxon>Geodermatophilaceae</taxon>
        <taxon>Blastococcus</taxon>
    </lineage>
</organism>
<comment type="caution">
    <text evidence="5">The sequence shown here is derived from an EMBL/GenBank/DDBJ whole genome shotgun (WGS) entry which is preliminary data.</text>
</comment>
<dbReference type="RefSeq" id="WP_142026551.1">
    <property type="nucleotide sequence ID" value="NZ_VFQE01000001.1"/>
</dbReference>
<feature type="domain" description="Helicase ATP-binding" evidence="3">
    <location>
        <begin position="98"/>
        <end position="269"/>
    </location>
</feature>
<evidence type="ECO:0000313" key="5">
    <source>
        <dbReference type="EMBL" id="TQN44137.1"/>
    </source>
</evidence>
<dbReference type="SMART" id="SM00490">
    <property type="entry name" value="HELICc"/>
    <property type="match status" value="1"/>
</dbReference>
<proteinExistence type="predicted"/>
<reference evidence="5 6" key="1">
    <citation type="submission" date="2019-06" db="EMBL/GenBank/DDBJ databases">
        <title>Sequencing the genomes of 1000 actinobacteria strains.</title>
        <authorList>
            <person name="Klenk H.-P."/>
        </authorList>
    </citation>
    <scope>NUCLEOTIDE SEQUENCE [LARGE SCALE GENOMIC DNA]</scope>
    <source>
        <strain evidence="5 6">DSM 46837</strain>
    </source>
</reference>
<dbReference type="Proteomes" id="UP000319865">
    <property type="component" value="Unassembled WGS sequence"/>
</dbReference>
<dbReference type="SUPFAM" id="SSF52540">
    <property type="entry name" value="P-loop containing nucleoside triphosphate hydrolases"/>
    <property type="match status" value="1"/>
</dbReference>
<name>A0A543PJ99_9ACTN</name>
<dbReference type="InterPro" id="IPR006935">
    <property type="entry name" value="Helicase/UvrB_N"/>
</dbReference>